<dbReference type="EMBL" id="VEPZ02001057">
    <property type="protein sequence ID" value="KAE8696850.1"/>
    <property type="molecule type" value="Genomic_DNA"/>
</dbReference>
<dbReference type="PANTHER" id="PTHR31900">
    <property type="entry name" value="F-BOX/RNI SUPERFAMILY PROTEIN-RELATED"/>
    <property type="match status" value="1"/>
</dbReference>
<evidence type="ECO:0000313" key="3">
    <source>
        <dbReference type="Proteomes" id="UP000436088"/>
    </source>
</evidence>
<dbReference type="Proteomes" id="UP000436088">
    <property type="component" value="Unassembled WGS sequence"/>
</dbReference>
<feature type="domain" description="F-box/LRR-repeat protein 15/At3g58940/PEG3-like LRR" evidence="1">
    <location>
        <begin position="5"/>
        <end position="149"/>
    </location>
</feature>
<comment type="caution">
    <text evidence="2">The sequence shown here is derived from an EMBL/GenBank/DDBJ whole genome shotgun (WGS) entry which is preliminary data.</text>
</comment>
<organism evidence="2 3">
    <name type="scientific">Hibiscus syriacus</name>
    <name type="common">Rose of Sharon</name>
    <dbReference type="NCBI Taxonomy" id="106335"/>
    <lineage>
        <taxon>Eukaryota</taxon>
        <taxon>Viridiplantae</taxon>
        <taxon>Streptophyta</taxon>
        <taxon>Embryophyta</taxon>
        <taxon>Tracheophyta</taxon>
        <taxon>Spermatophyta</taxon>
        <taxon>Magnoliopsida</taxon>
        <taxon>eudicotyledons</taxon>
        <taxon>Gunneridae</taxon>
        <taxon>Pentapetalae</taxon>
        <taxon>rosids</taxon>
        <taxon>malvids</taxon>
        <taxon>Malvales</taxon>
        <taxon>Malvaceae</taxon>
        <taxon>Malvoideae</taxon>
        <taxon>Hibiscus</taxon>
    </lineage>
</organism>
<evidence type="ECO:0000313" key="2">
    <source>
        <dbReference type="EMBL" id="KAE8696850.1"/>
    </source>
</evidence>
<keyword evidence="3" id="KW-1185">Reference proteome</keyword>
<protein>
    <recommendedName>
        <fullName evidence="1">F-box/LRR-repeat protein 15/At3g58940/PEG3-like LRR domain-containing protein</fullName>
    </recommendedName>
</protein>
<dbReference type="SUPFAM" id="SSF52047">
    <property type="entry name" value="RNI-like"/>
    <property type="match status" value="1"/>
</dbReference>
<dbReference type="Pfam" id="PF24758">
    <property type="entry name" value="LRR_At5g56370"/>
    <property type="match status" value="1"/>
</dbReference>
<dbReference type="InterPro" id="IPR032675">
    <property type="entry name" value="LRR_dom_sf"/>
</dbReference>
<dbReference type="InterPro" id="IPR055411">
    <property type="entry name" value="LRR_FXL15/At3g58940/PEG3-like"/>
</dbReference>
<dbReference type="InterPro" id="IPR050232">
    <property type="entry name" value="FBL13/AtMIF1-like"/>
</dbReference>
<reference evidence="2" key="1">
    <citation type="submission" date="2019-09" db="EMBL/GenBank/DDBJ databases">
        <title>Draft genome information of white flower Hibiscus syriacus.</title>
        <authorList>
            <person name="Kim Y.-M."/>
        </authorList>
    </citation>
    <scope>NUCLEOTIDE SEQUENCE [LARGE SCALE GENOMIC DNA]</scope>
    <source>
        <strain evidence="2">YM2019G1</strain>
    </source>
</reference>
<dbReference type="PANTHER" id="PTHR31900:SF34">
    <property type="entry name" value="EMB|CAB62440.1-RELATED"/>
    <property type="match status" value="1"/>
</dbReference>
<sequence>MKEHLETWISSAIKRNAQELKLSFCSSPGPLVRFPDHVFVCRTLVCQKLFDDVVVDVPANVCFQSLKILQLDRVQYANDGSLKKLLSSCPILEDLIVERTWNDGILVLDINVTSLKRINVQRLSFGTGCHKVLINAPLLERIELLDTTIWDFRVEDLSNVVEAIIDVRAVPVLIKEMCNVKFLSVSEPAFMSMCQLRILVSPDSLA</sequence>
<dbReference type="OrthoDB" id="1001574at2759"/>
<dbReference type="Gene3D" id="3.80.10.10">
    <property type="entry name" value="Ribonuclease Inhibitor"/>
    <property type="match status" value="1"/>
</dbReference>
<evidence type="ECO:0000259" key="1">
    <source>
        <dbReference type="Pfam" id="PF24758"/>
    </source>
</evidence>
<dbReference type="AlphaFoldDB" id="A0A6A2ZY16"/>
<proteinExistence type="predicted"/>
<gene>
    <name evidence="2" type="ORF">F3Y22_tig00110637pilonHSYRG00081</name>
</gene>
<accession>A0A6A2ZY16</accession>
<name>A0A6A2ZY16_HIBSY</name>